<evidence type="ECO:0000259" key="3">
    <source>
        <dbReference type="Pfam" id="PF03629"/>
    </source>
</evidence>
<dbReference type="InterPro" id="IPR052940">
    <property type="entry name" value="Carb_Esterase_6"/>
</dbReference>
<dbReference type="AlphaFoldDB" id="A0A254Q342"/>
<dbReference type="EMBL" id="NGUO01000011">
    <property type="protein sequence ID" value="OWS71261.1"/>
    <property type="molecule type" value="Genomic_DNA"/>
</dbReference>
<evidence type="ECO:0000256" key="2">
    <source>
        <dbReference type="SAM" id="SignalP"/>
    </source>
</evidence>
<dbReference type="Gene3D" id="3.40.50.1110">
    <property type="entry name" value="SGNH hydrolase"/>
    <property type="match status" value="1"/>
</dbReference>
<feature type="signal peptide" evidence="2">
    <location>
        <begin position="1"/>
        <end position="30"/>
    </location>
</feature>
<keyword evidence="2" id="KW-0732">Signal</keyword>
<dbReference type="InterPro" id="IPR005181">
    <property type="entry name" value="SASA"/>
</dbReference>
<dbReference type="PANTHER" id="PTHR31988:SF19">
    <property type="entry name" value="9-O-ACETYL-N-ACETYLNEURAMINIC ACID DEACETYLASE-RELATED"/>
    <property type="match status" value="1"/>
</dbReference>
<dbReference type="SUPFAM" id="SSF52266">
    <property type="entry name" value="SGNH hydrolase"/>
    <property type="match status" value="1"/>
</dbReference>
<evidence type="ECO:0000256" key="1">
    <source>
        <dbReference type="ARBA" id="ARBA00022801"/>
    </source>
</evidence>
<name>A0A254Q342_9BURK</name>
<gene>
    <name evidence="4" type="ORF">CBI30_07390</name>
</gene>
<proteinExistence type="predicted"/>
<dbReference type="InterPro" id="IPR036514">
    <property type="entry name" value="SGNH_hydro_sf"/>
</dbReference>
<dbReference type="PANTHER" id="PTHR31988">
    <property type="entry name" value="ESTERASE, PUTATIVE (DUF303)-RELATED"/>
    <property type="match status" value="1"/>
</dbReference>
<keyword evidence="1" id="KW-0378">Hydrolase</keyword>
<protein>
    <recommendedName>
        <fullName evidence="3">Sialate O-acetylesterase domain-containing protein</fullName>
    </recommendedName>
</protein>
<accession>A0A254Q342</accession>
<dbReference type="Proteomes" id="UP000198104">
    <property type="component" value="Unassembled WGS sequence"/>
</dbReference>
<organism evidence="4 5">
    <name type="scientific">Polynucleobacter aenigmaticus</name>
    <dbReference type="NCBI Taxonomy" id="1743164"/>
    <lineage>
        <taxon>Bacteria</taxon>
        <taxon>Pseudomonadati</taxon>
        <taxon>Pseudomonadota</taxon>
        <taxon>Betaproteobacteria</taxon>
        <taxon>Burkholderiales</taxon>
        <taxon>Burkholderiaceae</taxon>
        <taxon>Polynucleobacter</taxon>
    </lineage>
</organism>
<dbReference type="RefSeq" id="WP_088527673.1">
    <property type="nucleotide sequence ID" value="NZ_NGUO01000011.1"/>
</dbReference>
<sequence length="279" mass="30660">MNNQNSRAILNRGLLLVLISLSIFSLPATAAEFDSFGRLTSINGKVEVVCPIQNKSTAVILVMGQSLSTNESSEKFSTKYPQSAINYFNGKCYASNSPLLGATGENGEFITALADLLIASKKYKTVIVISTGIGGTAINRWQAKGDLHTMVSKTIDQLSSTYKITQIIWQQGESDYLENTTTTAYINSFYSLYNALLSKKIRAPIFISISSKCGPNWIDNNPISTAQNLLIDNKKIFLGVNSDKLLDSEDRTPDECHLMGSGQLKIAKSYYEAFLKYSK</sequence>
<dbReference type="OrthoDB" id="8449502at2"/>
<dbReference type="GO" id="GO:0016788">
    <property type="term" value="F:hydrolase activity, acting on ester bonds"/>
    <property type="evidence" value="ECO:0007669"/>
    <property type="project" value="UniProtKB-ARBA"/>
</dbReference>
<comment type="caution">
    <text evidence="4">The sequence shown here is derived from an EMBL/GenBank/DDBJ whole genome shotgun (WGS) entry which is preliminary data.</text>
</comment>
<keyword evidence="5" id="KW-1185">Reference proteome</keyword>
<feature type="chain" id="PRO_5011970704" description="Sialate O-acetylesterase domain-containing protein" evidence="2">
    <location>
        <begin position="31"/>
        <end position="279"/>
    </location>
</feature>
<evidence type="ECO:0000313" key="4">
    <source>
        <dbReference type="EMBL" id="OWS71261.1"/>
    </source>
</evidence>
<reference evidence="4 5" key="1">
    <citation type="submission" date="2017-05" db="EMBL/GenBank/DDBJ databases">
        <title>Polynucleobacter sp. MWH-K35W1 isolated from the permanently anoxic monimolimnion of a meromictic lake.</title>
        <authorList>
            <person name="Hahn M.W."/>
        </authorList>
    </citation>
    <scope>NUCLEOTIDE SEQUENCE [LARGE SCALE GENOMIC DNA]</scope>
    <source>
        <strain evidence="4 5">MWH-K35W1</strain>
    </source>
</reference>
<feature type="domain" description="Sialate O-acetylesterase" evidence="3">
    <location>
        <begin position="114"/>
        <end position="276"/>
    </location>
</feature>
<dbReference type="Pfam" id="PF03629">
    <property type="entry name" value="SASA"/>
    <property type="match status" value="1"/>
</dbReference>
<evidence type="ECO:0000313" key="5">
    <source>
        <dbReference type="Proteomes" id="UP000198104"/>
    </source>
</evidence>